<accession>A0ABU7KK57</accession>
<dbReference type="EMBL" id="JAUUCC010000005">
    <property type="protein sequence ID" value="MEE2049507.1"/>
    <property type="molecule type" value="Genomic_DNA"/>
</dbReference>
<name>A0ABU7KK57_9ACTN</name>
<dbReference type="RefSeq" id="WP_330156774.1">
    <property type="nucleotide sequence ID" value="NZ_BAAAJA010000014.1"/>
</dbReference>
<comment type="caution">
    <text evidence="1">The sequence shown here is derived from an EMBL/GenBank/DDBJ whole genome shotgun (WGS) entry which is preliminary data.</text>
</comment>
<proteinExistence type="predicted"/>
<protein>
    <submittedName>
        <fullName evidence="1">Uncharacterized protein</fullName>
    </submittedName>
</protein>
<evidence type="ECO:0000313" key="1">
    <source>
        <dbReference type="EMBL" id="MEE2049507.1"/>
    </source>
</evidence>
<sequence>MEDDSDGPARRGTMFSGFGPIAWMCCRYVIWRIGRLWVATDVDPLTETAPTIIEDTLTRFVTELENPGLRAGGPFGRPTE</sequence>
<gene>
    <name evidence="1" type="ORF">Q8A49_03255</name>
</gene>
<evidence type="ECO:0000313" key="2">
    <source>
        <dbReference type="Proteomes" id="UP001348641"/>
    </source>
</evidence>
<organism evidence="1 2">
    <name type="scientific">Nocardiopsis tropica</name>
    <dbReference type="NCBI Taxonomy" id="109330"/>
    <lineage>
        <taxon>Bacteria</taxon>
        <taxon>Bacillati</taxon>
        <taxon>Actinomycetota</taxon>
        <taxon>Actinomycetes</taxon>
        <taxon>Streptosporangiales</taxon>
        <taxon>Nocardiopsidaceae</taxon>
        <taxon>Nocardiopsis</taxon>
    </lineage>
</organism>
<dbReference type="Proteomes" id="UP001348641">
    <property type="component" value="Unassembled WGS sequence"/>
</dbReference>
<reference evidence="1 2" key="1">
    <citation type="submission" date="2023-07" db="EMBL/GenBank/DDBJ databases">
        <authorList>
            <person name="Girao M."/>
            <person name="Carvalho M.F."/>
        </authorList>
    </citation>
    <scope>NUCLEOTIDE SEQUENCE [LARGE SCALE GENOMIC DNA]</scope>
    <source>
        <strain evidence="1 2">66/93</strain>
    </source>
</reference>